<proteinExistence type="predicted"/>
<dbReference type="OrthoDB" id="6436120at2759"/>
<dbReference type="AlphaFoldDB" id="A0A4Y2CX80"/>
<dbReference type="PANTHER" id="PTHR47331">
    <property type="entry name" value="PHD-TYPE DOMAIN-CONTAINING PROTEIN"/>
    <property type="match status" value="1"/>
</dbReference>
<dbReference type="Pfam" id="PF05380">
    <property type="entry name" value="Peptidase_A17"/>
    <property type="match status" value="1"/>
</dbReference>
<gene>
    <name evidence="1" type="ORF">AVEN_87666_1</name>
</gene>
<comment type="caution">
    <text evidence="1">The sequence shown here is derived from an EMBL/GenBank/DDBJ whole genome shotgun (WGS) entry which is preliminary data.</text>
</comment>
<keyword evidence="2" id="KW-1185">Reference proteome</keyword>
<sequence>MRHARVVFGVKSSPFLLEDVLEHHLKKYLKSSTYSKRTVDILLRSFYVDDLITSLDNESEILPFIEECHHILAEGKFNLRGWNYTGDDDPEQVASVLGLIWNRREDDLKINLDWIEAYEFEIASKRVILSVTHRIFDPVGFLCHVLLMPKPMLQKMWKDNIPWDREVENNIKLQFLKWFEELGSLKNLSVIRCFYPASSGQHGISAHTFCNASQFEYAAAVFVRFECADVVQVNLLAAKSRVAPVKTITNPRLGLLAATVGARLCRSVLSALPWDNVKQHYWTYHHCVRLDSA</sequence>
<reference evidence="1 2" key="1">
    <citation type="journal article" date="2019" name="Sci. Rep.">
        <title>Orb-weaving spider Araneus ventricosus genome elucidates the spidroin gene catalogue.</title>
        <authorList>
            <person name="Kono N."/>
            <person name="Nakamura H."/>
            <person name="Ohtoshi R."/>
            <person name="Moran D.A.P."/>
            <person name="Shinohara A."/>
            <person name="Yoshida Y."/>
            <person name="Fujiwara M."/>
            <person name="Mori M."/>
            <person name="Tomita M."/>
            <person name="Arakawa K."/>
        </authorList>
    </citation>
    <scope>NUCLEOTIDE SEQUENCE [LARGE SCALE GENOMIC DNA]</scope>
</reference>
<evidence type="ECO:0000313" key="1">
    <source>
        <dbReference type="EMBL" id="GBM09050.1"/>
    </source>
</evidence>
<organism evidence="1 2">
    <name type="scientific">Araneus ventricosus</name>
    <name type="common">Orbweaver spider</name>
    <name type="synonym">Epeira ventricosa</name>
    <dbReference type="NCBI Taxonomy" id="182803"/>
    <lineage>
        <taxon>Eukaryota</taxon>
        <taxon>Metazoa</taxon>
        <taxon>Ecdysozoa</taxon>
        <taxon>Arthropoda</taxon>
        <taxon>Chelicerata</taxon>
        <taxon>Arachnida</taxon>
        <taxon>Araneae</taxon>
        <taxon>Araneomorphae</taxon>
        <taxon>Entelegynae</taxon>
        <taxon>Araneoidea</taxon>
        <taxon>Araneidae</taxon>
        <taxon>Araneus</taxon>
    </lineage>
</organism>
<protein>
    <submittedName>
        <fullName evidence="1">Uncharacterized protein</fullName>
    </submittedName>
</protein>
<dbReference type="Proteomes" id="UP000499080">
    <property type="component" value="Unassembled WGS sequence"/>
</dbReference>
<name>A0A4Y2CX80_ARAVE</name>
<dbReference type="EMBL" id="BGPR01000264">
    <property type="protein sequence ID" value="GBM09050.1"/>
    <property type="molecule type" value="Genomic_DNA"/>
</dbReference>
<evidence type="ECO:0000313" key="2">
    <source>
        <dbReference type="Proteomes" id="UP000499080"/>
    </source>
</evidence>
<accession>A0A4Y2CX80</accession>
<dbReference type="InterPro" id="IPR008042">
    <property type="entry name" value="Retrotrans_Pao"/>
</dbReference>